<dbReference type="Proteomes" id="UP000436181">
    <property type="component" value="Unassembled WGS sequence"/>
</dbReference>
<feature type="compositionally biased region" description="Polar residues" evidence="1">
    <location>
        <begin position="183"/>
        <end position="198"/>
    </location>
</feature>
<evidence type="ECO:0008006" key="4">
    <source>
        <dbReference type="Google" id="ProtNLM"/>
    </source>
</evidence>
<comment type="caution">
    <text evidence="2">The sequence shown here is derived from an EMBL/GenBank/DDBJ whole genome shotgun (WGS) entry which is preliminary data.</text>
</comment>
<name>A0ABQ6VEW0_9CORY</name>
<feature type="compositionally biased region" description="Gly residues" evidence="1">
    <location>
        <begin position="237"/>
        <end position="249"/>
    </location>
</feature>
<keyword evidence="3" id="KW-1185">Reference proteome</keyword>
<dbReference type="EMBL" id="WBZJ01000001">
    <property type="protein sequence ID" value="KAB3522815.1"/>
    <property type="molecule type" value="Genomic_DNA"/>
</dbReference>
<sequence length="376" mass="39189">MTLLTKKIVLSAVIAVEVVLLAMGGTALATRDSGSKNAATQAAQPAGNDPQPEEGGPAPEAGSEEQPGEDSGSKLADLYAGVLDNPSQVDFSNADMGEYGGMGTGELQYALHDVNGDGQPELLLKDSQSVVRIVGANDSKDAIVQYDPTFWLGSGPSGRRRAALSVESSGSGVIYTETEGMSGDTTSTPYSGQGNSLVPSGESWNYRIDQTPGDLAGREEQINWISAGDRSALDALRGGGAGAPSGGGQPAPQAQADKEESNGWGPASNPNNEVTGTIRVMKTSEVVALQGLDRSPNGETDAMSFVILVLDNPTEITTRSGDGRGMRTRTAKMVRLEEVMAKRAGEHVTIQVNPSESRWPSDARLPLAEPGTDQIF</sequence>
<feature type="region of interest" description="Disordered" evidence="1">
    <location>
        <begin position="30"/>
        <end position="75"/>
    </location>
</feature>
<protein>
    <recommendedName>
        <fullName evidence="4">VCBS repeat-containing protein</fullName>
    </recommendedName>
</protein>
<feature type="region of interest" description="Disordered" evidence="1">
    <location>
        <begin position="233"/>
        <end position="274"/>
    </location>
</feature>
<evidence type="ECO:0000256" key="1">
    <source>
        <dbReference type="SAM" id="MobiDB-lite"/>
    </source>
</evidence>
<organism evidence="2 3">
    <name type="scientific">Corynebacterium zhongnanshanii</name>
    <dbReference type="NCBI Taxonomy" id="2768834"/>
    <lineage>
        <taxon>Bacteria</taxon>
        <taxon>Bacillati</taxon>
        <taxon>Actinomycetota</taxon>
        <taxon>Actinomycetes</taxon>
        <taxon>Mycobacteriales</taxon>
        <taxon>Corynebacteriaceae</taxon>
        <taxon>Corynebacterium</taxon>
    </lineage>
</organism>
<proteinExistence type="predicted"/>
<evidence type="ECO:0000313" key="3">
    <source>
        <dbReference type="Proteomes" id="UP000436181"/>
    </source>
</evidence>
<feature type="region of interest" description="Disordered" evidence="1">
    <location>
        <begin position="353"/>
        <end position="376"/>
    </location>
</feature>
<gene>
    <name evidence="2" type="ORF">F8377_01190</name>
</gene>
<reference evidence="2 3" key="1">
    <citation type="submission" date="2019-10" db="EMBL/GenBank/DDBJ databases">
        <title>Corynebacterium sp novel species isolated from the respiratory tract of Marmot.</title>
        <authorList>
            <person name="Zhang G."/>
        </authorList>
    </citation>
    <scope>NUCLEOTIDE SEQUENCE [LARGE SCALE GENOMIC DNA]</scope>
    <source>
        <strain evidence="2 3">336</strain>
    </source>
</reference>
<feature type="region of interest" description="Disordered" evidence="1">
    <location>
        <begin position="175"/>
        <end position="212"/>
    </location>
</feature>
<evidence type="ECO:0000313" key="2">
    <source>
        <dbReference type="EMBL" id="KAB3522815.1"/>
    </source>
</evidence>
<accession>A0ABQ6VEW0</accession>
<dbReference type="RefSeq" id="WP_151843701.1">
    <property type="nucleotide sequence ID" value="NZ_WBZJ01000001.1"/>
</dbReference>